<evidence type="ECO:0000313" key="1">
    <source>
        <dbReference type="EMBL" id="TYC99440.1"/>
    </source>
</evidence>
<dbReference type="OrthoDB" id="3825223at2"/>
<keyword evidence="2" id="KW-1185">Reference proteome</keyword>
<dbReference type="InterPro" id="IPR014729">
    <property type="entry name" value="Rossmann-like_a/b/a_fold"/>
</dbReference>
<dbReference type="AlphaFoldDB" id="A0A5D0XSH7"/>
<gene>
    <name evidence="1" type="ORF">FQ377_05565</name>
</gene>
<dbReference type="Proteomes" id="UP000323410">
    <property type="component" value="Unassembled WGS sequence"/>
</dbReference>
<organism evidence="1 2">
    <name type="scientific">Arthrobacter echini</name>
    <dbReference type="NCBI Taxonomy" id="1529066"/>
    <lineage>
        <taxon>Bacteria</taxon>
        <taxon>Bacillati</taxon>
        <taxon>Actinomycetota</taxon>
        <taxon>Actinomycetes</taxon>
        <taxon>Micrococcales</taxon>
        <taxon>Micrococcaceae</taxon>
        <taxon>Arthrobacter</taxon>
    </lineage>
</organism>
<name>A0A5D0XSH7_9MICC</name>
<accession>A0A5D0XSH7</accession>
<comment type="caution">
    <text evidence="1">The sequence shown here is derived from an EMBL/GenBank/DDBJ whole genome shotgun (WGS) entry which is preliminary data.</text>
</comment>
<dbReference type="SUPFAM" id="SSF52402">
    <property type="entry name" value="Adenine nucleotide alpha hydrolases-like"/>
    <property type="match status" value="1"/>
</dbReference>
<evidence type="ECO:0000313" key="2">
    <source>
        <dbReference type="Proteomes" id="UP000323410"/>
    </source>
</evidence>
<proteinExistence type="predicted"/>
<dbReference type="Gene3D" id="3.40.50.620">
    <property type="entry name" value="HUPs"/>
    <property type="match status" value="1"/>
</dbReference>
<dbReference type="EMBL" id="VSLD01000002">
    <property type="protein sequence ID" value="TYC99440.1"/>
    <property type="molecule type" value="Genomic_DNA"/>
</dbReference>
<protein>
    <recommendedName>
        <fullName evidence="3">Universal stress protein</fullName>
    </recommendedName>
</protein>
<dbReference type="RefSeq" id="WP_148600262.1">
    <property type="nucleotide sequence ID" value="NZ_VSLD01000002.1"/>
</dbReference>
<sequence>MTQTILVLAEEALTHPDLLNLQTLQGDEPAEVVILIPEERNESVLGQFFRHLGLLEVGEAFRSFSADDRRQDEVEARTALEQSLQLLSREGFSASGHTTTGDPVDALVEEAGTRAAVQAMVITRPHALADTFHTDWANQAQDKLGIAVLHVYAGTGFIGDS</sequence>
<evidence type="ECO:0008006" key="3">
    <source>
        <dbReference type="Google" id="ProtNLM"/>
    </source>
</evidence>
<reference evidence="1 2" key="1">
    <citation type="submission" date="2019-08" db="EMBL/GenBank/DDBJ databases">
        <title>Genone of Arthrobacter echini P9.</title>
        <authorList>
            <person name="Bowman J.P."/>
        </authorList>
    </citation>
    <scope>NUCLEOTIDE SEQUENCE [LARGE SCALE GENOMIC DNA]</scope>
    <source>
        <strain evidence="1 2">P9</strain>
    </source>
</reference>